<dbReference type="NCBIfam" id="TIGR00545">
    <property type="entry name" value="lipoyltrans"/>
    <property type="match status" value="1"/>
</dbReference>
<evidence type="ECO:0000313" key="4">
    <source>
        <dbReference type="Proteomes" id="UP000616595"/>
    </source>
</evidence>
<dbReference type="GO" id="GO:0017118">
    <property type="term" value="F:lipoyltransferase activity"/>
    <property type="evidence" value="ECO:0007669"/>
    <property type="project" value="TreeGrafter"/>
</dbReference>
<dbReference type="PANTHER" id="PTHR12561">
    <property type="entry name" value="LIPOATE-PROTEIN LIGASE"/>
    <property type="match status" value="1"/>
</dbReference>
<comment type="caution">
    <text evidence="3">The sequence shown here is derived from an EMBL/GenBank/DDBJ whole genome shotgun (WGS) entry which is preliminary data.</text>
</comment>
<dbReference type="InterPro" id="IPR045864">
    <property type="entry name" value="aa-tRNA-synth_II/BPL/LPL"/>
</dbReference>
<proteinExistence type="predicted"/>
<evidence type="ECO:0000259" key="2">
    <source>
        <dbReference type="PROSITE" id="PS51733"/>
    </source>
</evidence>
<organism evidence="3 4">
    <name type="scientific">Acetobacterium paludosum</name>
    <dbReference type="NCBI Taxonomy" id="52693"/>
    <lineage>
        <taxon>Bacteria</taxon>
        <taxon>Bacillati</taxon>
        <taxon>Bacillota</taxon>
        <taxon>Clostridia</taxon>
        <taxon>Eubacteriales</taxon>
        <taxon>Eubacteriaceae</taxon>
        <taxon>Acetobacterium</taxon>
    </lineage>
</organism>
<dbReference type="GO" id="GO:0005737">
    <property type="term" value="C:cytoplasm"/>
    <property type="evidence" value="ECO:0007669"/>
    <property type="project" value="TreeGrafter"/>
</dbReference>
<reference evidence="3" key="2">
    <citation type="submission" date="2020-10" db="EMBL/GenBank/DDBJ databases">
        <title>Comparative genomics of the Acetobacterium genus.</title>
        <authorList>
            <person name="Marshall C."/>
            <person name="May H."/>
            <person name="Norman S."/>
        </authorList>
    </citation>
    <scope>NUCLEOTIDE SEQUENCE</scope>
    <source>
        <strain evidence="3">DER-2019</strain>
    </source>
</reference>
<dbReference type="Proteomes" id="UP000616595">
    <property type="component" value="Unassembled WGS sequence"/>
</dbReference>
<dbReference type="PANTHER" id="PTHR12561:SF3">
    <property type="entry name" value="LIPOYLTRANSFERASE 1, MITOCHONDRIAL"/>
    <property type="match status" value="1"/>
</dbReference>
<dbReference type="EC" id="6.3.1.20" evidence="3"/>
<keyword evidence="4" id="KW-1185">Reference proteome</keyword>
<evidence type="ECO:0000313" key="3">
    <source>
        <dbReference type="EMBL" id="MBC3887113.1"/>
    </source>
</evidence>
<keyword evidence="3" id="KW-0436">Ligase</keyword>
<gene>
    <name evidence="3" type="ORF">GH810_02165</name>
</gene>
<dbReference type="InterPro" id="IPR004562">
    <property type="entry name" value="LipoylTrfase_LipoateP_Ligase"/>
</dbReference>
<protein>
    <submittedName>
        <fullName evidence="3">Lipoate--protein ligase</fullName>
        <ecNumber evidence="3">6.3.1.20</ecNumber>
    </submittedName>
</protein>
<dbReference type="Gene3D" id="3.30.930.10">
    <property type="entry name" value="Bira Bifunctional Protein, Domain 2"/>
    <property type="match status" value="1"/>
</dbReference>
<dbReference type="EMBL" id="WJBD01000002">
    <property type="protein sequence ID" value="MBC3887113.1"/>
    <property type="molecule type" value="Genomic_DNA"/>
</dbReference>
<comment type="pathway">
    <text evidence="1">Protein modification; protein lipoylation via exogenous pathway; protein N(6)-(lipoyl)lysine from lipoate: step 2/2.</text>
</comment>
<dbReference type="GO" id="GO:0016979">
    <property type="term" value="F:lipoate-protein ligase activity"/>
    <property type="evidence" value="ECO:0007669"/>
    <property type="project" value="UniProtKB-EC"/>
</dbReference>
<dbReference type="RefSeq" id="WP_148566538.1">
    <property type="nucleotide sequence ID" value="NZ_RXYA01000004.1"/>
</dbReference>
<dbReference type="InterPro" id="IPR004143">
    <property type="entry name" value="BPL_LPL_catalytic"/>
</dbReference>
<reference evidence="3" key="1">
    <citation type="submission" date="2019-10" db="EMBL/GenBank/DDBJ databases">
        <authorList>
            <person name="Ross D.E."/>
            <person name="Gulliver D."/>
        </authorList>
    </citation>
    <scope>NUCLEOTIDE SEQUENCE</scope>
    <source>
        <strain evidence="3">DER-2019</strain>
    </source>
</reference>
<dbReference type="CDD" id="cd16443">
    <property type="entry name" value="LplA"/>
    <property type="match status" value="1"/>
</dbReference>
<accession>A0A923HYX4</accession>
<evidence type="ECO:0000256" key="1">
    <source>
        <dbReference type="ARBA" id="ARBA00005085"/>
    </source>
</evidence>
<dbReference type="SUPFAM" id="SSF55681">
    <property type="entry name" value="Class II aaRS and biotin synthetases"/>
    <property type="match status" value="1"/>
</dbReference>
<dbReference type="Pfam" id="PF21948">
    <property type="entry name" value="LplA-B_cat"/>
    <property type="match status" value="1"/>
</dbReference>
<sequence>MKYVNSKNNNVNYNLAVEEYIFSNMMDDDFLLLWVNDPCVVIGKHQNIFEEVNCKEIQKNGVTVARRNSGGGTVFQDKGNLNFTLITDYNPDNFSGYDEFLSPIIKILNEMGIPAEKRNVCDIAIGDKKISGNAQSIKKNRVLHHGTLLFDADLDALRTQLKPVNGEFKSKAVKSIRSSVTNIIDHLADKNLDFEGFKEVILNSLCSNEIDEVKLSAADIEKIRALEKSKYVTWNWIYGFSPTFIFKKRGDFKDHQFDLYLVVEKGKIKESKFKSITLPVEKIESLLSGHRYDYFVLTDLFSGIKDLEDFADCLF</sequence>
<dbReference type="PROSITE" id="PS51733">
    <property type="entry name" value="BPL_LPL_CATALYTIC"/>
    <property type="match status" value="1"/>
</dbReference>
<name>A0A923HYX4_9FIRM</name>
<dbReference type="AlphaFoldDB" id="A0A923HYX4"/>
<dbReference type="OrthoDB" id="9788148at2"/>
<dbReference type="GO" id="GO:0009249">
    <property type="term" value="P:protein lipoylation"/>
    <property type="evidence" value="ECO:0007669"/>
    <property type="project" value="InterPro"/>
</dbReference>
<feature type="domain" description="BPL/LPL catalytic" evidence="2">
    <location>
        <begin position="25"/>
        <end position="213"/>
    </location>
</feature>